<evidence type="ECO:0000256" key="1">
    <source>
        <dbReference type="SAM" id="MobiDB-lite"/>
    </source>
</evidence>
<protein>
    <submittedName>
        <fullName evidence="3">Uncharacterized protein</fullName>
    </submittedName>
</protein>
<organism evidence="3 4">
    <name type="scientific">Mycolicibacterium brisbanense</name>
    <dbReference type="NCBI Taxonomy" id="146020"/>
    <lineage>
        <taxon>Bacteria</taxon>
        <taxon>Bacillati</taxon>
        <taxon>Actinomycetota</taxon>
        <taxon>Actinomycetes</taxon>
        <taxon>Mycobacteriales</taxon>
        <taxon>Mycobacteriaceae</taxon>
        <taxon>Mycolicibacterium</taxon>
    </lineage>
</organism>
<feature type="transmembrane region" description="Helical" evidence="2">
    <location>
        <begin position="50"/>
        <end position="75"/>
    </location>
</feature>
<evidence type="ECO:0000313" key="4">
    <source>
        <dbReference type="Proteomes" id="UP000069620"/>
    </source>
</evidence>
<dbReference type="EMBL" id="BCSX01000021">
    <property type="protein sequence ID" value="GAS88218.1"/>
    <property type="molecule type" value="Genomic_DNA"/>
</dbReference>
<keyword evidence="2" id="KW-0472">Membrane</keyword>
<evidence type="ECO:0000313" key="3">
    <source>
        <dbReference type="EMBL" id="GAS88218.1"/>
    </source>
</evidence>
<sequence>MSHPYGPDGQDAPRQPDLRPPPVISSSAAPQQPYSSAPGKPSAATGIGSAVLATLGGLSGFIVAVVGGVAGTTLVRLERPLGYVITTFAGVVTSVVFGPMLLAGAVLLFRRKMIGRHLVIGGSITAVASYALFFAGVVTSQDRHISAFGVGVTVVVACLFPIITLVLALLPSTLAWIRAKPNPLAAQQYSPFQG</sequence>
<feature type="region of interest" description="Disordered" evidence="1">
    <location>
        <begin position="1"/>
        <end position="41"/>
    </location>
</feature>
<keyword evidence="2" id="KW-1133">Transmembrane helix</keyword>
<keyword evidence="2" id="KW-0812">Transmembrane</keyword>
<comment type="caution">
    <text evidence="3">The sequence shown here is derived from an EMBL/GenBank/DDBJ whole genome shotgun (WGS) entry which is preliminary data.</text>
</comment>
<reference evidence="4" key="2">
    <citation type="submission" date="2016-02" db="EMBL/GenBank/DDBJ databases">
        <title>Draft genome sequence of five rapidly growing Mycobacterium species.</title>
        <authorList>
            <person name="Katahira K."/>
            <person name="Gotou Y."/>
            <person name="Iida K."/>
            <person name="Ogura Y."/>
            <person name="Hayashi T."/>
        </authorList>
    </citation>
    <scope>NUCLEOTIDE SEQUENCE [LARGE SCALE GENOMIC DNA]</scope>
    <source>
        <strain evidence="4">JCM15654</strain>
    </source>
</reference>
<feature type="transmembrane region" description="Helical" evidence="2">
    <location>
        <begin position="118"/>
        <end position="139"/>
    </location>
</feature>
<name>A0A117I5A5_9MYCO</name>
<feature type="transmembrane region" description="Helical" evidence="2">
    <location>
        <begin position="81"/>
        <end position="109"/>
    </location>
</feature>
<dbReference type="OrthoDB" id="4641860at2"/>
<dbReference type="STRING" id="146020.RMCB_2314"/>
<evidence type="ECO:0000256" key="2">
    <source>
        <dbReference type="SAM" id="Phobius"/>
    </source>
</evidence>
<dbReference type="RefSeq" id="WP_062828867.1">
    <property type="nucleotide sequence ID" value="NZ_BCSX01000021.1"/>
</dbReference>
<proteinExistence type="predicted"/>
<dbReference type="AlphaFoldDB" id="A0A117I5A5"/>
<reference evidence="4" key="1">
    <citation type="journal article" date="2016" name="Genome Announc.">
        <title>Draft Genome Sequences of Five Rapidly Growing Mycobacterium Species, M. thermoresistibile, M. fortuitum subsp. acetamidolyticum, M. canariasense, M. brisbanense, and M. novocastrense.</title>
        <authorList>
            <person name="Katahira K."/>
            <person name="Ogura Y."/>
            <person name="Gotoh Y."/>
            <person name="Hayashi T."/>
        </authorList>
    </citation>
    <scope>NUCLEOTIDE SEQUENCE [LARGE SCALE GENOMIC DNA]</scope>
    <source>
        <strain evidence="4">JCM15654</strain>
    </source>
</reference>
<keyword evidence="4" id="KW-1185">Reference proteome</keyword>
<gene>
    <name evidence="3" type="ORF">RMCB_2314</name>
</gene>
<feature type="compositionally biased region" description="Low complexity" evidence="1">
    <location>
        <begin position="25"/>
        <end position="38"/>
    </location>
</feature>
<accession>A0A117I5A5</accession>
<dbReference type="Proteomes" id="UP000069620">
    <property type="component" value="Unassembled WGS sequence"/>
</dbReference>
<feature type="transmembrane region" description="Helical" evidence="2">
    <location>
        <begin position="145"/>
        <end position="170"/>
    </location>
</feature>